<dbReference type="SUPFAM" id="SSF53756">
    <property type="entry name" value="UDP-Glycosyltransferase/glycogen phosphorylase"/>
    <property type="match status" value="1"/>
</dbReference>
<keyword evidence="2 4" id="KW-0808">Transferase</keyword>
<reference evidence="4 5" key="1">
    <citation type="journal article" date="2018" name="Int. J. Syst. Evol. Microbiol.">
        <title>Uliginosibacterium sediminicola sp. nov., isolated from freshwater sediment.</title>
        <authorList>
            <person name="Hwang W.M."/>
            <person name="Kim S.M."/>
            <person name="Kang K."/>
            <person name="Ahn T.Y."/>
        </authorList>
    </citation>
    <scope>NUCLEOTIDE SEQUENCE [LARGE SCALE GENOMIC DNA]</scope>
    <source>
        <strain evidence="4 5">M1-21</strain>
    </source>
</reference>
<dbReference type="InterPro" id="IPR028098">
    <property type="entry name" value="Glyco_trans_4-like_N"/>
</dbReference>
<dbReference type="EC" id="2.4.-.-" evidence="4"/>
<name>A0ABU9YX70_9RHOO</name>
<keyword evidence="5" id="KW-1185">Reference proteome</keyword>
<feature type="domain" description="Glycosyltransferase subfamily 4-like N-terminal" evidence="3">
    <location>
        <begin position="35"/>
        <end position="203"/>
    </location>
</feature>
<keyword evidence="1 4" id="KW-0328">Glycosyltransferase</keyword>
<evidence type="ECO:0000256" key="1">
    <source>
        <dbReference type="ARBA" id="ARBA00022676"/>
    </source>
</evidence>
<dbReference type="PANTHER" id="PTHR12526:SF510">
    <property type="entry name" value="D-INOSITOL 3-PHOSPHATE GLYCOSYLTRANSFERASE"/>
    <property type="match status" value="1"/>
</dbReference>
<evidence type="ECO:0000313" key="5">
    <source>
        <dbReference type="Proteomes" id="UP001410394"/>
    </source>
</evidence>
<dbReference type="PANTHER" id="PTHR12526">
    <property type="entry name" value="GLYCOSYLTRANSFERASE"/>
    <property type="match status" value="1"/>
</dbReference>
<dbReference type="CDD" id="cd03801">
    <property type="entry name" value="GT4_PimA-like"/>
    <property type="match status" value="1"/>
</dbReference>
<dbReference type="EMBL" id="JBDIVE010000003">
    <property type="protein sequence ID" value="MEN3068346.1"/>
    <property type="molecule type" value="Genomic_DNA"/>
</dbReference>
<accession>A0ABU9YX70</accession>
<evidence type="ECO:0000313" key="4">
    <source>
        <dbReference type="EMBL" id="MEN3068346.1"/>
    </source>
</evidence>
<dbReference type="GO" id="GO:0016757">
    <property type="term" value="F:glycosyltransferase activity"/>
    <property type="evidence" value="ECO:0007669"/>
    <property type="project" value="UniProtKB-KW"/>
</dbReference>
<organism evidence="4 5">
    <name type="scientific">Uliginosibacterium sediminicola</name>
    <dbReference type="NCBI Taxonomy" id="2024550"/>
    <lineage>
        <taxon>Bacteria</taxon>
        <taxon>Pseudomonadati</taxon>
        <taxon>Pseudomonadota</taxon>
        <taxon>Betaproteobacteria</taxon>
        <taxon>Rhodocyclales</taxon>
        <taxon>Zoogloeaceae</taxon>
        <taxon>Uliginosibacterium</taxon>
    </lineage>
</organism>
<evidence type="ECO:0000259" key="3">
    <source>
        <dbReference type="Pfam" id="PF13439"/>
    </source>
</evidence>
<proteinExistence type="predicted"/>
<dbReference type="Pfam" id="PF13692">
    <property type="entry name" value="Glyco_trans_1_4"/>
    <property type="match status" value="1"/>
</dbReference>
<dbReference type="RefSeq" id="WP_345919115.1">
    <property type="nucleotide sequence ID" value="NZ_JBDIVE010000003.1"/>
</dbReference>
<dbReference type="Proteomes" id="UP001410394">
    <property type="component" value="Unassembled WGS sequence"/>
</dbReference>
<dbReference type="Gene3D" id="3.40.50.2000">
    <property type="entry name" value="Glycogen Phosphorylase B"/>
    <property type="match status" value="2"/>
</dbReference>
<evidence type="ECO:0000256" key="2">
    <source>
        <dbReference type="ARBA" id="ARBA00022679"/>
    </source>
</evidence>
<comment type="caution">
    <text evidence="4">The sequence shown here is derived from an EMBL/GenBank/DDBJ whole genome shotgun (WGS) entry which is preliminary data.</text>
</comment>
<dbReference type="Pfam" id="PF13439">
    <property type="entry name" value="Glyco_transf_4"/>
    <property type="match status" value="1"/>
</dbReference>
<sequence>MADSVAPLSPSPSPASGRGEQRIRLAIVRSRYNPFGGAERFVERTLAALDEHDIDVTLVARKWAGQPAQSAWHLLRCDPFHIGRVWRDWGFARAVQRLIGAGRFDLVQSHERIAGCDLFRAGDGVHASWLQLRARTLSPLSRWAQRVSPWHRYTLAAEDAMFRSPRLRAVICNSRMVRDDLAARYPALQSRLHLLYNGVDLTRFNLQLRDQHRAALRERLGVSEAQPVILYVGSGFERKGVAPLLQALARAELAGAELWLIGKDKAQPRFERLAQRLGVAGRVRFLGAQQDVTPYLGAADVFALPTLYDPLPNAALEALASGLPLLTSSSCGAAELIAGRDCGVVCDALDAGAIASGLAHLLAAATDAQALPALRADAHAAVSALSLPAMAAAQLALYRALLGTVHRN</sequence>
<gene>
    <name evidence="4" type="ORF">ABDB84_07635</name>
</gene>
<protein>
    <submittedName>
        <fullName evidence="4">Glycosyltransferase family 4 protein</fullName>
        <ecNumber evidence="4">2.4.-.-</ecNumber>
    </submittedName>
</protein>